<evidence type="ECO:0000313" key="2">
    <source>
        <dbReference type="EMBL" id="AXR76479.1"/>
    </source>
</evidence>
<reference evidence="3" key="1">
    <citation type="submission" date="2017-10" db="EMBL/GenBank/DDBJ databases">
        <title>Phenotypic and genomic properties of facultatively anaerobic sulfur-reducing natronoarchaea from hypersaline soda lakes.</title>
        <authorList>
            <person name="Sorokin D.Y."/>
            <person name="Kublanov I.V."/>
            <person name="Roman P."/>
            <person name="Sinninghe Damste J.S."/>
            <person name="Golyshin P.N."/>
            <person name="Rojo D."/>
            <person name="Ciordia S."/>
            <person name="Mena Md.C."/>
            <person name="Ferrer M."/>
            <person name="Messina E."/>
            <person name="Smedile F."/>
            <person name="La Spada G."/>
            <person name="La Cono V."/>
            <person name="Yakimov M.M."/>
        </authorList>
    </citation>
    <scope>NUCLEOTIDE SEQUENCE [LARGE SCALE GENOMIC DNA]</scope>
    <source>
        <strain evidence="3">AArc1</strain>
    </source>
</reference>
<accession>A0A346PAD4</accession>
<protein>
    <submittedName>
        <fullName evidence="2">Uncharacterized protein</fullName>
    </submittedName>
</protein>
<dbReference type="KEGG" id="nan:AArc1_0126"/>
<dbReference type="Proteomes" id="UP000258707">
    <property type="component" value="Chromosome"/>
</dbReference>
<feature type="transmembrane region" description="Helical" evidence="1">
    <location>
        <begin position="133"/>
        <end position="154"/>
    </location>
</feature>
<keyword evidence="1" id="KW-1133">Transmembrane helix</keyword>
<organism evidence="2 3">
    <name type="scientific">Natrarchaeobaculum sulfurireducens</name>
    <dbReference type="NCBI Taxonomy" id="2044521"/>
    <lineage>
        <taxon>Archaea</taxon>
        <taxon>Methanobacteriati</taxon>
        <taxon>Methanobacteriota</taxon>
        <taxon>Stenosarchaea group</taxon>
        <taxon>Halobacteria</taxon>
        <taxon>Halobacteriales</taxon>
        <taxon>Natrialbaceae</taxon>
        <taxon>Natrarchaeobaculum</taxon>
    </lineage>
</organism>
<keyword evidence="1" id="KW-0812">Transmembrane</keyword>
<proteinExistence type="predicted"/>
<sequence>MTGVYVALLACGVGSVLGLERAVLLVGGLLGWLVIAFALTARPWVWVVLGRQRLLSVPTIVAFGPAIGLAMALQTGVVGDAWRTSLYVSVALMLLGVGIHVTGTSAYARQAAGDRSISWECRADATRRRRTRLASWIAALVAVLGLVATVEFGLPSLVSVMAAGVAGGLWGSLGQRLTFDVCEHGLQRRQPGVGGTQFTPWEQFDGYRETDGAVILERRWWVDHRLAADEVPRAARDALEAAIGS</sequence>
<name>A0A346PAD4_9EURY</name>
<feature type="transmembrane region" description="Helical" evidence="1">
    <location>
        <begin position="28"/>
        <end position="47"/>
    </location>
</feature>
<evidence type="ECO:0000313" key="3">
    <source>
        <dbReference type="Proteomes" id="UP000258707"/>
    </source>
</evidence>
<feature type="transmembrane region" description="Helical" evidence="1">
    <location>
        <begin position="86"/>
        <end position="108"/>
    </location>
</feature>
<evidence type="ECO:0000256" key="1">
    <source>
        <dbReference type="SAM" id="Phobius"/>
    </source>
</evidence>
<dbReference type="AlphaFoldDB" id="A0A346PAD4"/>
<gene>
    <name evidence="2" type="ORF">AArc1_0126</name>
</gene>
<feature type="transmembrane region" description="Helical" evidence="1">
    <location>
        <begin position="54"/>
        <end position="74"/>
    </location>
</feature>
<keyword evidence="1" id="KW-0472">Membrane</keyword>
<dbReference type="EMBL" id="CP024047">
    <property type="protein sequence ID" value="AXR76479.1"/>
    <property type="molecule type" value="Genomic_DNA"/>
</dbReference>